<dbReference type="Pfam" id="PF12849">
    <property type="entry name" value="PBP_like_2"/>
    <property type="match status" value="1"/>
</dbReference>
<feature type="signal peptide" evidence="1">
    <location>
        <begin position="1"/>
        <end position="17"/>
    </location>
</feature>
<sequence length="265" mass="28137">MIRLFLVAMLLAAPAMAEPLILQSTTSTQNSGLYDAILPPFSKETGIDVHVVAVGTGQALKNAQNCDGDLLLVHAKDAELAFIAAGYGTRRDALMYNDFVVVGPTQDAAAIGGIASILKALQVLDLRKLTFVSRGDDSGTHQAEMALWNLAGLDPARNSGSWYLETGSGMGATLNTAVGLGAYTITDRATWVRYANKQGFDILVAGDPLLFNQYGIVTLNPSHCPNANHTDAAILRDWLLGETGQAAISEFRIGGEQVFFPNATP</sequence>
<evidence type="ECO:0000313" key="4">
    <source>
        <dbReference type="Proteomes" id="UP000199167"/>
    </source>
</evidence>
<accession>A0A1I0PFG9</accession>
<evidence type="ECO:0000313" key="3">
    <source>
        <dbReference type="EMBL" id="SEW13046.1"/>
    </source>
</evidence>
<evidence type="ECO:0000259" key="2">
    <source>
        <dbReference type="Pfam" id="PF12849"/>
    </source>
</evidence>
<feature type="chain" id="PRO_5011475086" evidence="1">
    <location>
        <begin position="18"/>
        <end position="265"/>
    </location>
</feature>
<dbReference type="STRING" id="364200.SAMN04488515_1200"/>
<dbReference type="InterPro" id="IPR052738">
    <property type="entry name" value="ABC-Tungstate_binding"/>
</dbReference>
<protein>
    <submittedName>
        <fullName evidence="3">Tungstate transport system substrate-binding protein</fullName>
    </submittedName>
</protein>
<keyword evidence="1" id="KW-0732">Signal</keyword>
<organism evidence="3 4">
    <name type="scientific">Cognatiyoonia koreensis</name>
    <dbReference type="NCBI Taxonomy" id="364200"/>
    <lineage>
        <taxon>Bacteria</taxon>
        <taxon>Pseudomonadati</taxon>
        <taxon>Pseudomonadota</taxon>
        <taxon>Alphaproteobacteria</taxon>
        <taxon>Rhodobacterales</taxon>
        <taxon>Paracoccaceae</taxon>
        <taxon>Cognatiyoonia</taxon>
    </lineage>
</organism>
<feature type="domain" description="PBP" evidence="2">
    <location>
        <begin position="20"/>
        <end position="230"/>
    </location>
</feature>
<name>A0A1I0PFG9_9RHOB</name>
<dbReference type="RefSeq" id="WP_089991462.1">
    <property type="nucleotide sequence ID" value="NZ_FOIZ01000001.1"/>
</dbReference>
<dbReference type="SUPFAM" id="SSF53850">
    <property type="entry name" value="Periplasmic binding protein-like II"/>
    <property type="match status" value="1"/>
</dbReference>
<dbReference type="PANTHER" id="PTHR37945">
    <property type="entry name" value="EXTRACELLULAR TUNGSTATE BINDING PROTEIN"/>
    <property type="match status" value="1"/>
</dbReference>
<dbReference type="PANTHER" id="PTHR37945:SF1">
    <property type="entry name" value="EXTRACELLULAR TUNGSTATE BINDING PROTEIN"/>
    <property type="match status" value="1"/>
</dbReference>
<dbReference type="InterPro" id="IPR024370">
    <property type="entry name" value="PBP_domain"/>
</dbReference>
<gene>
    <name evidence="3" type="ORF">SAMN04488515_1200</name>
</gene>
<dbReference type="Gene3D" id="3.40.190.10">
    <property type="entry name" value="Periplasmic binding protein-like II"/>
    <property type="match status" value="2"/>
</dbReference>
<dbReference type="Proteomes" id="UP000199167">
    <property type="component" value="Unassembled WGS sequence"/>
</dbReference>
<reference evidence="3 4" key="1">
    <citation type="submission" date="2016-10" db="EMBL/GenBank/DDBJ databases">
        <authorList>
            <person name="de Groot N.N."/>
        </authorList>
    </citation>
    <scope>NUCLEOTIDE SEQUENCE [LARGE SCALE GENOMIC DNA]</scope>
    <source>
        <strain evidence="3 4">DSM 17925</strain>
    </source>
</reference>
<dbReference type="EMBL" id="FOIZ01000001">
    <property type="protein sequence ID" value="SEW13046.1"/>
    <property type="molecule type" value="Genomic_DNA"/>
</dbReference>
<dbReference type="OrthoDB" id="186379at2"/>
<dbReference type="AlphaFoldDB" id="A0A1I0PFG9"/>
<keyword evidence="4" id="KW-1185">Reference proteome</keyword>
<evidence type="ECO:0000256" key="1">
    <source>
        <dbReference type="SAM" id="SignalP"/>
    </source>
</evidence>
<proteinExistence type="predicted"/>